<proteinExistence type="predicted"/>
<reference evidence="2" key="1">
    <citation type="submission" date="2021-02" db="EMBL/GenBank/DDBJ databases">
        <authorList>
            <person name="Nowell W R."/>
        </authorList>
    </citation>
    <scope>NUCLEOTIDE SEQUENCE</scope>
    <source>
        <strain evidence="2">Ploen Becks lab</strain>
    </source>
</reference>
<dbReference type="InterPro" id="IPR008906">
    <property type="entry name" value="HATC_C_dom"/>
</dbReference>
<feature type="non-terminal residue" evidence="2">
    <location>
        <position position="1"/>
    </location>
</feature>
<dbReference type="AlphaFoldDB" id="A0A813SN03"/>
<keyword evidence="3" id="KW-1185">Reference proteome</keyword>
<comment type="caution">
    <text evidence="2">The sequence shown here is derived from an EMBL/GenBank/DDBJ whole genome shotgun (WGS) entry which is preliminary data.</text>
</comment>
<evidence type="ECO:0000313" key="2">
    <source>
        <dbReference type="EMBL" id="CAF0798668.1"/>
    </source>
</evidence>
<dbReference type="GO" id="GO:0046983">
    <property type="term" value="F:protein dimerization activity"/>
    <property type="evidence" value="ECO:0007669"/>
    <property type="project" value="InterPro"/>
</dbReference>
<evidence type="ECO:0000313" key="3">
    <source>
        <dbReference type="Proteomes" id="UP000663879"/>
    </source>
</evidence>
<accession>A0A813SN03</accession>
<protein>
    <recommendedName>
        <fullName evidence="1">HAT C-terminal dimerisation domain-containing protein</fullName>
    </recommendedName>
</protein>
<gene>
    <name evidence="2" type="ORF">OXX778_LOCUS6349</name>
</gene>
<dbReference type="Pfam" id="PF05699">
    <property type="entry name" value="Dimer_Tnp_hAT"/>
    <property type="match status" value="1"/>
</dbReference>
<organism evidence="2 3">
    <name type="scientific">Brachionus calyciflorus</name>
    <dbReference type="NCBI Taxonomy" id="104777"/>
    <lineage>
        <taxon>Eukaryota</taxon>
        <taxon>Metazoa</taxon>
        <taxon>Spiralia</taxon>
        <taxon>Gnathifera</taxon>
        <taxon>Rotifera</taxon>
        <taxon>Eurotatoria</taxon>
        <taxon>Monogononta</taxon>
        <taxon>Pseudotrocha</taxon>
        <taxon>Ploima</taxon>
        <taxon>Brachionidae</taxon>
        <taxon>Brachionus</taxon>
    </lineage>
</organism>
<name>A0A813SN03_9BILA</name>
<feature type="domain" description="HAT C-terminal dimerisation" evidence="1">
    <location>
        <begin position="12"/>
        <end position="49"/>
    </location>
</feature>
<dbReference type="EMBL" id="CAJNOC010000746">
    <property type="protein sequence ID" value="CAF0798668.1"/>
    <property type="molecule type" value="Genomic_DNA"/>
</dbReference>
<sequence length="51" mass="5595">KNSVDLHNDFSLEFFRENKESLGRLGEIVKVIFSIPATSVPSESALSITGD</sequence>
<evidence type="ECO:0000259" key="1">
    <source>
        <dbReference type="Pfam" id="PF05699"/>
    </source>
</evidence>
<dbReference type="Proteomes" id="UP000663879">
    <property type="component" value="Unassembled WGS sequence"/>
</dbReference>